<dbReference type="PROSITE" id="PS00237">
    <property type="entry name" value="G_PROTEIN_RECEP_F1_1"/>
    <property type="match status" value="1"/>
</dbReference>
<evidence type="ECO:0000256" key="13">
    <source>
        <dbReference type="SAM" id="Phobius"/>
    </source>
</evidence>
<accession>T1IY09</accession>
<comment type="subcellular location">
    <subcellularLocation>
        <location evidence="1">Cell membrane</location>
        <topology evidence="1">Multi-pass membrane protein</topology>
    </subcellularLocation>
</comment>
<name>T1IY09_STRMM</name>
<evidence type="ECO:0000259" key="14">
    <source>
        <dbReference type="PROSITE" id="PS50262"/>
    </source>
</evidence>
<feature type="transmembrane region" description="Helical" evidence="13">
    <location>
        <begin position="301"/>
        <end position="327"/>
    </location>
</feature>
<dbReference type="InterPro" id="IPR001556">
    <property type="entry name" value="Bombsn_rcpt-like"/>
</dbReference>
<dbReference type="EMBL" id="JH431669">
    <property type="status" value="NOT_ANNOTATED_CDS"/>
    <property type="molecule type" value="Genomic_DNA"/>
</dbReference>
<dbReference type="Proteomes" id="UP000014500">
    <property type="component" value="Unassembled WGS sequence"/>
</dbReference>
<dbReference type="InterPro" id="IPR000276">
    <property type="entry name" value="GPCR_Rhodpsn"/>
</dbReference>
<keyword evidence="9 12" id="KW-0675">Receptor</keyword>
<keyword evidence="10" id="KW-0325">Glycoprotein</keyword>
<dbReference type="PROSITE" id="PS50262">
    <property type="entry name" value="G_PROTEIN_RECEP_F1_2"/>
    <property type="match status" value="1"/>
</dbReference>
<dbReference type="SUPFAM" id="SSF81321">
    <property type="entry name" value="Family A G protein-coupled receptor-like"/>
    <property type="match status" value="1"/>
</dbReference>
<dbReference type="AlphaFoldDB" id="T1IY09"/>
<feature type="domain" description="G-protein coupled receptors family 1 profile" evidence="14">
    <location>
        <begin position="56"/>
        <end position="324"/>
    </location>
</feature>
<dbReference type="Pfam" id="PF00001">
    <property type="entry name" value="7tm_1"/>
    <property type="match status" value="1"/>
</dbReference>
<dbReference type="Gene3D" id="1.20.1070.10">
    <property type="entry name" value="Rhodopsin 7-helix transmembrane proteins"/>
    <property type="match status" value="1"/>
</dbReference>
<dbReference type="OMA" id="TNKGRTG"/>
<keyword evidence="11 12" id="KW-0807">Transducer</keyword>
<evidence type="ECO:0000256" key="5">
    <source>
        <dbReference type="ARBA" id="ARBA00022989"/>
    </source>
</evidence>
<dbReference type="PRINTS" id="PR00358">
    <property type="entry name" value="BOMBESINR"/>
</dbReference>
<dbReference type="PhylomeDB" id="T1IY09"/>
<evidence type="ECO:0000256" key="9">
    <source>
        <dbReference type="ARBA" id="ARBA00023170"/>
    </source>
</evidence>
<keyword evidence="3" id="KW-1003">Cell membrane</keyword>
<dbReference type="EnsemblMetazoa" id="SMAR006109-RA">
    <property type="protein sequence ID" value="SMAR006109-PA"/>
    <property type="gene ID" value="SMAR006109"/>
</dbReference>
<keyword evidence="7 13" id="KW-0472">Membrane</keyword>
<protein>
    <recommendedName>
        <fullName evidence="14">G-protein coupled receptors family 1 profile domain-containing protein</fullName>
    </recommendedName>
</protein>
<evidence type="ECO:0000256" key="7">
    <source>
        <dbReference type="ARBA" id="ARBA00023136"/>
    </source>
</evidence>
<dbReference type="CDD" id="cd15927">
    <property type="entry name" value="7tmA_Bombesin_R-like"/>
    <property type="match status" value="1"/>
</dbReference>
<feature type="transmembrane region" description="Helical" evidence="13">
    <location>
        <begin position="263"/>
        <end position="289"/>
    </location>
</feature>
<evidence type="ECO:0000256" key="10">
    <source>
        <dbReference type="ARBA" id="ARBA00023180"/>
    </source>
</evidence>
<feature type="transmembrane region" description="Helical" evidence="13">
    <location>
        <begin position="212"/>
        <end position="233"/>
    </location>
</feature>
<feature type="transmembrane region" description="Helical" evidence="13">
    <location>
        <begin position="117"/>
        <end position="135"/>
    </location>
</feature>
<evidence type="ECO:0000256" key="2">
    <source>
        <dbReference type="ARBA" id="ARBA00010663"/>
    </source>
</evidence>
<sequence>MSSPSYPASLLLSSPSPSPLPSSFFNESEYIPYHLRPETYIVPILFALIFIVGTLGNGVLIYIFIRNKTLRNVPNIYIISLSVGDLLVILVTVPFVSTVYTLETWPYGLVICKFSEFVKDISVGVSVFTLTALSADRYFAIVNPMRKHMGGRESRATILVAAGVWLLSILLALPAVIFSVVNQVKVQNSTKIICYCTPYPEHMGGLYPKLNVLFKFLVYYAIPLIVVASFYILMARHLLVSSQNLLGETQQQQQRQIEARKKVAFTVLVFVTMFAICFFPHHVFVLWFYFYPDSQEVYDDFWHALRIIGFCFSFINSCINPIALYCVSRLFRKYYNRYLFCCCVQTTGRRLKKRRKKMEGEGNSSMANFNSTIGRASTSISTLHSTAL</sequence>
<reference evidence="16" key="1">
    <citation type="submission" date="2011-05" db="EMBL/GenBank/DDBJ databases">
        <authorList>
            <person name="Richards S.R."/>
            <person name="Qu J."/>
            <person name="Jiang H."/>
            <person name="Jhangiani S.N."/>
            <person name="Agravi P."/>
            <person name="Goodspeed R."/>
            <person name="Gross S."/>
            <person name="Mandapat C."/>
            <person name="Jackson L."/>
            <person name="Mathew T."/>
            <person name="Pu L."/>
            <person name="Thornton R."/>
            <person name="Saada N."/>
            <person name="Wilczek-Boney K.B."/>
            <person name="Lee S."/>
            <person name="Kovar C."/>
            <person name="Wu Y."/>
            <person name="Scherer S.E."/>
            <person name="Worley K.C."/>
            <person name="Muzny D.M."/>
            <person name="Gibbs R."/>
        </authorList>
    </citation>
    <scope>NUCLEOTIDE SEQUENCE</scope>
    <source>
        <strain evidence="16">Brora</strain>
    </source>
</reference>
<evidence type="ECO:0000256" key="6">
    <source>
        <dbReference type="ARBA" id="ARBA00023040"/>
    </source>
</evidence>
<dbReference type="PRINTS" id="PR00237">
    <property type="entry name" value="GPCRRHODOPSN"/>
</dbReference>
<evidence type="ECO:0000313" key="16">
    <source>
        <dbReference type="Proteomes" id="UP000014500"/>
    </source>
</evidence>
<keyword evidence="4 12" id="KW-0812">Transmembrane</keyword>
<reference evidence="15" key="2">
    <citation type="submission" date="2015-02" db="UniProtKB">
        <authorList>
            <consortium name="EnsemblMetazoa"/>
        </authorList>
    </citation>
    <scope>IDENTIFICATION</scope>
</reference>
<feature type="transmembrane region" description="Helical" evidence="13">
    <location>
        <begin position="156"/>
        <end position="181"/>
    </location>
</feature>
<proteinExistence type="inferred from homology"/>
<dbReference type="PANTHER" id="PTHR45695">
    <property type="entry name" value="LEUCOKININ RECEPTOR-RELATED"/>
    <property type="match status" value="1"/>
</dbReference>
<feature type="transmembrane region" description="Helical" evidence="13">
    <location>
        <begin position="76"/>
        <end position="97"/>
    </location>
</feature>
<dbReference type="GO" id="GO:0005886">
    <property type="term" value="C:plasma membrane"/>
    <property type="evidence" value="ECO:0007669"/>
    <property type="project" value="UniProtKB-SubCell"/>
</dbReference>
<keyword evidence="6 12" id="KW-0297">G-protein coupled receptor</keyword>
<evidence type="ECO:0000256" key="12">
    <source>
        <dbReference type="RuleBase" id="RU000688"/>
    </source>
</evidence>
<dbReference type="InterPro" id="IPR017452">
    <property type="entry name" value="GPCR_Rhodpsn_7TM"/>
</dbReference>
<evidence type="ECO:0000256" key="3">
    <source>
        <dbReference type="ARBA" id="ARBA00022475"/>
    </source>
</evidence>
<comment type="similarity">
    <text evidence="2 12">Belongs to the G-protein coupled receptor 1 family.</text>
</comment>
<keyword evidence="8" id="KW-1015">Disulfide bond</keyword>
<dbReference type="HOGENOM" id="CLU_009579_6_2_1"/>
<evidence type="ECO:0000256" key="1">
    <source>
        <dbReference type="ARBA" id="ARBA00004651"/>
    </source>
</evidence>
<organism evidence="15 16">
    <name type="scientific">Strigamia maritima</name>
    <name type="common">European centipede</name>
    <name type="synonym">Geophilus maritimus</name>
    <dbReference type="NCBI Taxonomy" id="126957"/>
    <lineage>
        <taxon>Eukaryota</taxon>
        <taxon>Metazoa</taxon>
        <taxon>Ecdysozoa</taxon>
        <taxon>Arthropoda</taxon>
        <taxon>Myriapoda</taxon>
        <taxon>Chilopoda</taxon>
        <taxon>Pleurostigmophora</taxon>
        <taxon>Geophilomorpha</taxon>
        <taxon>Linotaeniidae</taxon>
        <taxon>Strigamia</taxon>
    </lineage>
</organism>
<keyword evidence="5 13" id="KW-1133">Transmembrane helix</keyword>
<dbReference type="eggNOG" id="KOG4219">
    <property type="taxonomic scope" value="Eukaryota"/>
</dbReference>
<evidence type="ECO:0000256" key="8">
    <source>
        <dbReference type="ARBA" id="ARBA00023157"/>
    </source>
</evidence>
<evidence type="ECO:0000256" key="4">
    <source>
        <dbReference type="ARBA" id="ARBA00022692"/>
    </source>
</evidence>
<dbReference type="STRING" id="126957.T1IY09"/>
<dbReference type="PANTHER" id="PTHR45695:SF26">
    <property type="entry name" value="NEUROPEPTIDE CCHAMIDE-1 RECEPTOR"/>
    <property type="match status" value="1"/>
</dbReference>
<evidence type="ECO:0000313" key="15">
    <source>
        <dbReference type="EnsemblMetazoa" id="SMAR006109-PA"/>
    </source>
</evidence>
<dbReference type="GO" id="GO:0008188">
    <property type="term" value="F:neuropeptide receptor activity"/>
    <property type="evidence" value="ECO:0007669"/>
    <property type="project" value="TreeGrafter"/>
</dbReference>
<feature type="transmembrane region" description="Helical" evidence="13">
    <location>
        <begin position="40"/>
        <end position="64"/>
    </location>
</feature>
<keyword evidence="16" id="KW-1185">Reference proteome</keyword>
<evidence type="ECO:0000256" key="11">
    <source>
        <dbReference type="ARBA" id="ARBA00023224"/>
    </source>
</evidence>